<dbReference type="InterPro" id="IPR036179">
    <property type="entry name" value="Ig-like_dom_sf"/>
</dbReference>
<evidence type="ECO:0000256" key="1">
    <source>
        <dbReference type="ARBA" id="ARBA00022729"/>
    </source>
</evidence>
<keyword evidence="3" id="KW-0325">Glycoprotein</keyword>
<comment type="caution">
    <text evidence="7">The sequence shown here is derived from an EMBL/GenBank/DDBJ whole genome shotgun (WGS) entry which is preliminary data.</text>
</comment>
<evidence type="ECO:0000259" key="6">
    <source>
        <dbReference type="PROSITE" id="PS50835"/>
    </source>
</evidence>
<evidence type="ECO:0000256" key="2">
    <source>
        <dbReference type="ARBA" id="ARBA00023157"/>
    </source>
</evidence>
<feature type="domain" description="Ig-like" evidence="6">
    <location>
        <begin position="311"/>
        <end position="383"/>
    </location>
</feature>
<dbReference type="SMART" id="SM00409">
    <property type="entry name" value="IG"/>
    <property type="match status" value="3"/>
</dbReference>
<organism evidence="7 8">
    <name type="scientific">Anabarilius grahami</name>
    <name type="common">Kanglang fish</name>
    <name type="synonym">Barilius grahami</name>
    <dbReference type="NCBI Taxonomy" id="495550"/>
    <lineage>
        <taxon>Eukaryota</taxon>
        <taxon>Metazoa</taxon>
        <taxon>Chordata</taxon>
        <taxon>Craniata</taxon>
        <taxon>Vertebrata</taxon>
        <taxon>Euteleostomi</taxon>
        <taxon>Actinopterygii</taxon>
        <taxon>Neopterygii</taxon>
        <taxon>Teleostei</taxon>
        <taxon>Ostariophysi</taxon>
        <taxon>Cypriniformes</taxon>
        <taxon>Xenocyprididae</taxon>
        <taxon>Xenocypridinae</taxon>
        <taxon>Xenocypridinae incertae sedis</taxon>
        <taxon>Anabarilius</taxon>
    </lineage>
</organism>
<accession>A0A3N0XIR3</accession>
<dbReference type="PANTHER" id="PTHR44337:SF13">
    <property type="entry name" value="IMMUNOGLOBULIN SUPERFAMILY MEMBER 23"/>
    <property type="match status" value="1"/>
</dbReference>
<keyword evidence="5" id="KW-1133">Transmembrane helix</keyword>
<dbReference type="InterPro" id="IPR007110">
    <property type="entry name" value="Ig-like_dom"/>
</dbReference>
<dbReference type="InterPro" id="IPR052598">
    <property type="entry name" value="IgSF_CEA-related"/>
</dbReference>
<dbReference type="Pfam" id="PF07686">
    <property type="entry name" value="V-set"/>
    <property type="match status" value="1"/>
</dbReference>
<dbReference type="SUPFAM" id="SSF48726">
    <property type="entry name" value="Immunoglobulin"/>
    <property type="match status" value="2"/>
</dbReference>
<proteinExistence type="predicted"/>
<dbReference type="SMART" id="SM00408">
    <property type="entry name" value="IGc2"/>
    <property type="match status" value="2"/>
</dbReference>
<dbReference type="Gene3D" id="2.60.40.10">
    <property type="entry name" value="Immunoglobulins"/>
    <property type="match status" value="2"/>
</dbReference>
<dbReference type="PANTHER" id="PTHR44337">
    <property type="entry name" value="CARCINOEMBRYONIC ANTIGEN-RELATED CELL ADHESION MOLECULE 8"/>
    <property type="match status" value="1"/>
</dbReference>
<sequence>MLHINSSLFLTQEPLYVIETKDKPALLKITCKDEVANITFYRLNQDKSQLVSNYTFRYAEQNITSEYYVIYFSENEEYFSECWKNGLLMEKTHFHVIFCAQKEETRRMSFLHGDTAEICQKFNSSRGETLQVFQRLNTAHLWWTSTKILDTSVSLEFIPDSLRSRMEVLNDGSLIRFSDISFVDSGIYSCLFWSENQCQNYKQIELDIEKQAIFLVPGESVTLPCVIKDSTLETLLWITPIGFSFVGKIEEYGRYETLNGTQTGNYSLFIHHLSLNHTGLYTCITESKMVNELNIFVCSNLEPIKMTFSLGDSADLMCAFTRTESLRVQWYREYNQSSKHLLVDTQGAFVNENMTDRLNASNPNYITISELSIQDGGSYWCRAWGMNGNFRGSCFNRRVQLTYMTPHLDTFYIVFASLMGFVLLCIISAVVFVKVVSRNRRTRDYHDNYSMTSIDLRWGPK</sequence>
<keyword evidence="8" id="KW-1185">Reference proteome</keyword>
<reference evidence="7 8" key="1">
    <citation type="submission" date="2018-10" db="EMBL/GenBank/DDBJ databases">
        <title>Genome assembly for a Yunnan-Guizhou Plateau 3E fish, Anabarilius grahami (Regan), and its evolutionary and genetic applications.</title>
        <authorList>
            <person name="Jiang W."/>
        </authorList>
    </citation>
    <scope>NUCLEOTIDE SEQUENCE [LARGE SCALE GENOMIC DNA]</scope>
    <source>
        <strain evidence="7">AG-KIZ</strain>
        <tissue evidence="7">Muscle</tissue>
    </source>
</reference>
<feature type="domain" description="Ig-like" evidence="6">
    <location>
        <begin position="218"/>
        <end position="294"/>
    </location>
</feature>
<keyword evidence="4" id="KW-0393">Immunoglobulin domain</keyword>
<keyword evidence="1" id="KW-0732">Signal</keyword>
<dbReference type="EMBL" id="RJVU01072345">
    <property type="protein sequence ID" value="ROI37087.1"/>
    <property type="molecule type" value="Genomic_DNA"/>
</dbReference>
<evidence type="ECO:0000313" key="7">
    <source>
        <dbReference type="EMBL" id="ROI37087.1"/>
    </source>
</evidence>
<feature type="transmembrane region" description="Helical" evidence="5">
    <location>
        <begin position="411"/>
        <end position="433"/>
    </location>
</feature>
<dbReference type="PROSITE" id="PS50835">
    <property type="entry name" value="IG_LIKE"/>
    <property type="match status" value="2"/>
</dbReference>
<dbReference type="InterPro" id="IPR013106">
    <property type="entry name" value="Ig_V-set"/>
</dbReference>
<evidence type="ECO:0000256" key="4">
    <source>
        <dbReference type="ARBA" id="ARBA00023319"/>
    </source>
</evidence>
<evidence type="ECO:0000313" key="8">
    <source>
        <dbReference type="Proteomes" id="UP000281406"/>
    </source>
</evidence>
<dbReference type="InterPro" id="IPR003599">
    <property type="entry name" value="Ig_sub"/>
</dbReference>
<keyword evidence="2" id="KW-1015">Disulfide bond</keyword>
<protein>
    <submittedName>
        <fullName evidence="7">Contactin-3</fullName>
    </submittedName>
</protein>
<keyword evidence="5" id="KW-0812">Transmembrane</keyword>
<evidence type="ECO:0000256" key="5">
    <source>
        <dbReference type="SAM" id="Phobius"/>
    </source>
</evidence>
<dbReference type="Proteomes" id="UP000281406">
    <property type="component" value="Unassembled WGS sequence"/>
</dbReference>
<keyword evidence="5" id="KW-0472">Membrane</keyword>
<gene>
    <name evidence="7" type="ORF">DPX16_3025</name>
</gene>
<dbReference type="InterPro" id="IPR003598">
    <property type="entry name" value="Ig_sub2"/>
</dbReference>
<evidence type="ECO:0000256" key="3">
    <source>
        <dbReference type="ARBA" id="ARBA00023180"/>
    </source>
</evidence>
<dbReference type="OrthoDB" id="8959642at2759"/>
<dbReference type="InterPro" id="IPR013783">
    <property type="entry name" value="Ig-like_fold"/>
</dbReference>
<name>A0A3N0XIR3_ANAGA</name>
<dbReference type="AlphaFoldDB" id="A0A3N0XIR3"/>